<dbReference type="Pfam" id="PF09661">
    <property type="entry name" value="DUF2398"/>
    <property type="match status" value="1"/>
</dbReference>
<evidence type="ECO:0000256" key="1">
    <source>
        <dbReference type="SAM" id="MobiDB-lite"/>
    </source>
</evidence>
<accession>A0A1J5REB8</accession>
<name>A0A1J5REB8_9ZZZZ</name>
<comment type="caution">
    <text evidence="2">The sequence shown here is derived from an EMBL/GenBank/DDBJ whole genome shotgun (WGS) entry which is preliminary data.</text>
</comment>
<evidence type="ECO:0000313" key="2">
    <source>
        <dbReference type="EMBL" id="OIQ87987.1"/>
    </source>
</evidence>
<organism evidence="2">
    <name type="scientific">mine drainage metagenome</name>
    <dbReference type="NCBI Taxonomy" id="410659"/>
    <lineage>
        <taxon>unclassified sequences</taxon>
        <taxon>metagenomes</taxon>
        <taxon>ecological metagenomes</taxon>
    </lineage>
</organism>
<reference evidence="2" key="1">
    <citation type="submission" date="2016-10" db="EMBL/GenBank/DDBJ databases">
        <title>Sequence of Gallionella enrichment culture.</title>
        <authorList>
            <person name="Poehlein A."/>
            <person name="Muehling M."/>
            <person name="Daniel R."/>
        </authorList>
    </citation>
    <scope>NUCLEOTIDE SEQUENCE</scope>
</reference>
<dbReference type="AlphaFoldDB" id="A0A1J5REB8"/>
<feature type="region of interest" description="Disordered" evidence="1">
    <location>
        <begin position="227"/>
        <end position="250"/>
    </location>
</feature>
<gene>
    <name evidence="2" type="ORF">GALL_301270</name>
</gene>
<dbReference type="NCBIfam" id="TIGR02678">
    <property type="entry name" value="TIGR02678 family protein"/>
    <property type="match status" value="1"/>
</dbReference>
<feature type="region of interest" description="Disordered" evidence="1">
    <location>
        <begin position="420"/>
        <end position="439"/>
    </location>
</feature>
<sequence length="456" mass="50090">MTNLQNQLALAEREETARAIRLLLRRPLVTRAAAQEDYELVRRRRVAVSRWFESYLGWTLELHPRSGHVRLLKVAPPSLVTEDERPARSARSGVPFDRRRYVFLCVVAAELVRRRVVALGELADAVVHACGTDTELAPFETGRHAHRKAFVDALMFLEGTGALRSIEGRTESFTDDQRTSVLYEVEPAVLFSLLAAPVGASQVEVDTSQDARVDDAVDGLLEEPTYGTGYRELTDPARDRPSPPNLDDGAATARRNLWLRHSALRAAFDDPALHRDHLSAAQRDYLDSISGREQLRKAAEIAGLVLETRAEGYLLIDPDRIATDEQFPTDGASSVAALHLLTILTREPEQAFTLEHLHDAVAALLAGNRGWARTYQDDEGPGRLLTESLALLGRHHLVSRADGRVVARPAAQRYRGATIEATTRTGARPRTSGASNPTADAARAVALFDMSDGGVA</sequence>
<dbReference type="EMBL" id="MLJW01000393">
    <property type="protein sequence ID" value="OIQ87987.1"/>
    <property type="molecule type" value="Genomic_DNA"/>
</dbReference>
<proteinExistence type="predicted"/>
<dbReference type="InterPro" id="IPR013494">
    <property type="entry name" value="CHP02678"/>
</dbReference>
<evidence type="ECO:0008006" key="3">
    <source>
        <dbReference type="Google" id="ProtNLM"/>
    </source>
</evidence>
<feature type="compositionally biased region" description="Basic and acidic residues" evidence="1">
    <location>
        <begin position="232"/>
        <end position="241"/>
    </location>
</feature>
<protein>
    <recommendedName>
        <fullName evidence="3">TIGR02678 family protein</fullName>
    </recommendedName>
</protein>